<dbReference type="PROSITE" id="PS00107">
    <property type="entry name" value="PROTEIN_KINASE_ATP"/>
    <property type="match status" value="1"/>
</dbReference>
<evidence type="ECO:0000259" key="2">
    <source>
        <dbReference type="PROSITE" id="PS50011"/>
    </source>
</evidence>
<dbReference type="Pfam" id="PF00069">
    <property type="entry name" value="Pkinase"/>
    <property type="match status" value="1"/>
</dbReference>
<name>A0A0N5C842_STREA</name>
<keyword evidence="3" id="KW-1185">Reference proteome</keyword>
<feature type="binding site" evidence="1">
    <location>
        <position position="78"/>
    </location>
    <ligand>
        <name>ATP</name>
        <dbReference type="ChEBI" id="CHEBI:30616"/>
    </ligand>
</feature>
<dbReference type="AlphaFoldDB" id="A0A0N5C842"/>
<dbReference type="WBParaSite" id="SPAL_0001409800.2">
    <property type="protein sequence ID" value="SPAL_0001409800.2"/>
    <property type="gene ID" value="SPAL_0001409800"/>
</dbReference>
<dbReference type="InterPro" id="IPR050235">
    <property type="entry name" value="CK1_Ser-Thr_kinase"/>
</dbReference>
<evidence type="ECO:0000256" key="1">
    <source>
        <dbReference type="PROSITE-ProRule" id="PRU10141"/>
    </source>
</evidence>
<feature type="domain" description="Protein kinase" evidence="2">
    <location>
        <begin position="49"/>
        <end position="339"/>
    </location>
</feature>
<sequence length="339" mass="39906">MPSKDSIKNSTLVYVGDFNSDINVVSFFLFIKIKSFIKKRVVQTKKSSYVIETLLGEGGYGSVYCVLNTKNNCRYAMKVEKKNPKKKSLKLKMEVKVLKDLESVNFSHSHFLKMYDRCKKKDYYLIVMDLVGKNLLDLRNRSLQKIFSDSTNFKVSIQCLEALEDLHKINYIHRDIKPANFAIGREQKNEIIYILDFGLARYILNQKGELKTPREKCKFKGTIRYAPLATHKGLDNGRKDDIEAWVYMFAESLLPFGLYWGRTKSINDVCEMKIRSRKEKKYLFPNDNCQKFNQFLIYLDTLTYADKVDYNYFYETIKEEAKNNNVDLTQPYDWNKQSY</sequence>
<dbReference type="InterPro" id="IPR011009">
    <property type="entry name" value="Kinase-like_dom_sf"/>
</dbReference>
<proteinExistence type="predicted"/>
<dbReference type="SMART" id="SM00220">
    <property type="entry name" value="S_TKc"/>
    <property type="match status" value="1"/>
</dbReference>
<protein>
    <submittedName>
        <fullName evidence="4">Protein kinase domain-containing protein</fullName>
    </submittedName>
</protein>
<evidence type="ECO:0000313" key="3">
    <source>
        <dbReference type="Proteomes" id="UP000046392"/>
    </source>
</evidence>
<evidence type="ECO:0000313" key="4">
    <source>
        <dbReference type="WBParaSite" id="SPAL_0001409800.2"/>
    </source>
</evidence>
<dbReference type="SUPFAM" id="SSF56112">
    <property type="entry name" value="Protein kinase-like (PK-like)"/>
    <property type="match status" value="1"/>
</dbReference>
<organism evidence="3 4">
    <name type="scientific">Strongyloides papillosus</name>
    <name type="common">Intestinal threadworm</name>
    <dbReference type="NCBI Taxonomy" id="174720"/>
    <lineage>
        <taxon>Eukaryota</taxon>
        <taxon>Metazoa</taxon>
        <taxon>Ecdysozoa</taxon>
        <taxon>Nematoda</taxon>
        <taxon>Chromadorea</taxon>
        <taxon>Rhabditida</taxon>
        <taxon>Tylenchina</taxon>
        <taxon>Panagrolaimomorpha</taxon>
        <taxon>Strongyloidoidea</taxon>
        <taxon>Strongyloididae</taxon>
        <taxon>Strongyloides</taxon>
    </lineage>
</organism>
<keyword evidence="1" id="KW-0547">Nucleotide-binding</keyword>
<dbReference type="GO" id="GO:0004672">
    <property type="term" value="F:protein kinase activity"/>
    <property type="evidence" value="ECO:0007669"/>
    <property type="project" value="InterPro"/>
</dbReference>
<dbReference type="STRING" id="174720.A0A0N5C842"/>
<dbReference type="PROSITE" id="PS50011">
    <property type="entry name" value="PROTEIN_KINASE_DOM"/>
    <property type="match status" value="1"/>
</dbReference>
<dbReference type="Proteomes" id="UP000046392">
    <property type="component" value="Unplaced"/>
</dbReference>
<dbReference type="InterPro" id="IPR017441">
    <property type="entry name" value="Protein_kinase_ATP_BS"/>
</dbReference>
<dbReference type="Gene3D" id="1.10.510.10">
    <property type="entry name" value="Transferase(Phosphotransferase) domain 1"/>
    <property type="match status" value="1"/>
</dbReference>
<keyword evidence="1" id="KW-0067">ATP-binding</keyword>
<dbReference type="GO" id="GO:0005524">
    <property type="term" value="F:ATP binding"/>
    <property type="evidence" value="ECO:0007669"/>
    <property type="project" value="UniProtKB-UniRule"/>
</dbReference>
<dbReference type="InterPro" id="IPR000719">
    <property type="entry name" value="Prot_kinase_dom"/>
</dbReference>
<dbReference type="PANTHER" id="PTHR11909">
    <property type="entry name" value="CASEIN KINASE-RELATED"/>
    <property type="match status" value="1"/>
</dbReference>
<accession>A0A0N5C842</accession>
<reference evidence="4" key="1">
    <citation type="submission" date="2017-02" db="UniProtKB">
        <authorList>
            <consortium name="WormBaseParasite"/>
        </authorList>
    </citation>
    <scope>IDENTIFICATION</scope>
</reference>